<dbReference type="PROSITE" id="PS50977">
    <property type="entry name" value="HTH_TETR_2"/>
    <property type="match status" value="1"/>
</dbReference>
<dbReference type="Gene3D" id="1.10.357.10">
    <property type="entry name" value="Tetracycline Repressor, domain 2"/>
    <property type="match status" value="1"/>
</dbReference>
<dbReference type="KEGG" id="cai:Caci_0193"/>
<feature type="domain" description="HTH tetR-type" evidence="5">
    <location>
        <begin position="12"/>
        <end position="72"/>
    </location>
</feature>
<dbReference type="eggNOG" id="COG1309">
    <property type="taxonomic scope" value="Bacteria"/>
</dbReference>
<evidence type="ECO:0000256" key="3">
    <source>
        <dbReference type="ARBA" id="ARBA00023163"/>
    </source>
</evidence>
<dbReference type="PANTHER" id="PTHR30055:SF234">
    <property type="entry name" value="HTH-TYPE TRANSCRIPTIONAL REGULATOR BETI"/>
    <property type="match status" value="1"/>
</dbReference>
<dbReference type="AlphaFoldDB" id="C7QJ06"/>
<sequence length="215" mass="23506">METQGLRERKKRQTREEIANVATALFAELGFEKVTIAEVAAAAGVAKMTVTNHFPLKEDLVFDRAEHIVHGLPDAVAARPDGEPVLAAARRYHAQQLAAGDPTLGHRGVDFSRMVESSPALAARERQIHDQREQALAEVLVAQTRPAEELTARVAAAQIAGVYRVLYFTARRFLLDGLQGPEMAETLGACAQRAFTLLEVDLSGFDPRPRLRSTA</sequence>
<keyword evidence="2 4" id="KW-0238">DNA-binding</keyword>
<evidence type="ECO:0000313" key="7">
    <source>
        <dbReference type="Proteomes" id="UP000000851"/>
    </source>
</evidence>
<dbReference type="RefSeq" id="WP_012784443.1">
    <property type="nucleotide sequence ID" value="NC_013131.1"/>
</dbReference>
<dbReference type="EMBL" id="CP001700">
    <property type="protein sequence ID" value="ACU69148.1"/>
    <property type="molecule type" value="Genomic_DNA"/>
</dbReference>
<keyword evidence="1" id="KW-0805">Transcription regulation</keyword>
<evidence type="ECO:0000256" key="2">
    <source>
        <dbReference type="ARBA" id="ARBA00023125"/>
    </source>
</evidence>
<gene>
    <name evidence="6" type="ordered locus">Caci_0193</name>
</gene>
<dbReference type="PANTHER" id="PTHR30055">
    <property type="entry name" value="HTH-TYPE TRANSCRIPTIONAL REGULATOR RUTR"/>
    <property type="match status" value="1"/>
</dbReference>
<dbReference type="STRING" id="479433.Caci_0193"/>
<reference evidence="6 7" key="1">
    <citation type="journal article" date="2009" name="Stand. Genomic Sci.">
        <title>Complete genome sequence of Catenulispora acidiphila type strain (ID 139908).</title>
        <authorList>
            <person name="Copeland A."/>
            <person name="Lapidus A."/>
            <person name="Glavina Del Rio T."/>
            <person name="Nolan M."/>
            <person name="Lucas S."/>
            <person name="Chen F."/>
            <person name="Tice H."/>
            <person name="Cheng J.F."/>
            <person name="Bruce D."/>
            <person name="Goodwin L."/>
            <person name="Pitluck S."/>
            <person name="Mikhailova N."/>
            <person name="Pati A."/>
            <person name="Ivanova N."/>
            <person name="Mavromatis K."/>
            <person name="Chen A."/>
            <person name="Palaniappan K."/>
            <person name="Chain P."/>
            <person name="Land M."/>
            <person name="Hauser L."/>
            <person name="Chang Y.J."/>
            <person name="Jeffries C.D."/>
            <person name="Chertkov O."/>
            <person name="Brettin T."/>
            <person name="Detter J.C."/>
            <person name="Han C."/>
            <person name="Ali Z."/>
            <person name="Tindall B.J."/>
            <person name="Goker M."/>
            <person name="Bristow J."/>
            <person name="Eisen J.A."/>
            <person name="Markowitz V."/>
            <person name="Hugenholtz P."/>
            <person name="Kyrpides N.C."/>
            <person name="Klenk H.P."/>
        </authorList>
    </citation>
    <scope>NUCLEOTIDE SEQUENCE [LARGE SCALE GENOMIC DNA]</scope>
    <source>
        <strain evidence="7">DSM 44928 / JCM 14897 / NBRC 102108 / NRRL B-24433 / ID139908</strain>
    </source>
</reference>
<dbReference type="InParanoid" id="C7QJ06"/>
<dbReference type="PRINTS" id="PR00455">
    <property type="entry name" value="HTHTETR"/>
</dbReference>
<dbReference type="SUPFAM" id="SSF46689">
    <property type="entry name" value="Homeodomain-like"/>
    <property type="match status" value="1"/>
</dbReference>
<keyword evidence="7" id="KW-1185">Reference proteome</keyword>
<evidence type="ECO:0000313" key="6">
    <source>
        <dbReference type="EMBL" id="ACU69148.1"/>
    </source>
</evidence>
<dbReference type="InterPro" id="IPR050109">
    <property type="entry name" value="HTH-type_TetR-like_transc_reg"/>
</dbReference>
<name>C7QJ06_CATAD</name>
<keyword evidence="3" id="KW-0804">Transcription</keyword>
<feature type="DNA-binding region" description="H-T-H motif" evidence="4">
    <location>
        <begin position="35"/>
        <end position="54"/>
    </location>
</feature>
<dbReference type="HOGENOM" id="CLU_069356_2_0_11"/>
<dbReference type="InterPro" id="IPR001647">
    <property type="entry name" value="HTH_TetR"/>
</dbReference>
<dbReference type="GO" id="GO:0000976">
    <property type="term" value="F:transcription cis-regulatory region binding"/>
    <property type="evidence" value="ECO:0007669"/>
    <property type="project" value="TreeGrafter"/>
</dbReference>
<organism evidence="6 7">
    <name type="scientific">Catenulispora acidiphila (strain DSM 44928 / JCM 14897 / NBRC 102108 / NRRL B-24433 / ID139908)</name>
    <dbReference type="NCBI Taxonomy" id="479433"/>
    <lineage>
        <taxon>Bacteria</taxon>
        <taxon>Bacillati</taxon>
        <taxon>Actinomycetota</taxon>
        <taxon>Actinomycetes</taxon>
        <taxon>Catenulisporales</taxon>
        <taxon>Catenulisporaceae</taxon>
        <taxon>Catenulispora</taxon>
    </lineage>
</organism>
<evidence type="ECO:0000259" key="5">
    <source>
        <dbReference type="PROSITE" id="PS50977"/>
    </source>
</evidence>
<protein>
    <submittedName>
        <fullName evidence="6">Transcriptional regulator, TetR family</fullName>
    </submittedName>
</protein>
<dbReference type="InterPro" id="IPR009057">
    <property type="entry name" value="Homeodomain-like_sf"/>
</dbReference>
<dbReference type="Proteomes" id="UP000000851">
    <property type="component" value="Chromosome"/>
</dbReference>
<evidence type="ECO:0000256" key="4">
    <source>
        <dbReference type="PROSITE-ProRule" id="PRU00335"/>
    </source>
</evidence>
<dbReference type="OrthoDB" id="3211155at2"/>
<evidence type="ECO:0000256" key="1">
    <source>
        <dbReference type="ARBA" id="ARBA00023015"/>
    </source>
</evidence>
<dbReference type="Pfam" id="PF00440">
    <property type="entry name" value="TetR_N"/>
    <property type="match status" value="1"/>
</dbReference>
<dbReference type="Gene3D" id="1.10.10.60">
    <property type="entry name" value="Homeodomain-like"/>
    <property type="match status" value="1"/>
</dbReference>
<accession>C7QJ06</accession>
<proteinExistence type="predicted"/>
<dbReference type="GO" id="GO:0003700">
    <property type="term" value="F:DNA-binding transcription factor activity"/>
    <property type="evidence" value="ECO:0007669"/>
    <property type="project" value="TreeGrafter"/>
</dbReference>